<dbReference type="PANTHER" id="PTHR43653:SF1">
    <property type="entry name" value="CYTOCHROME C-TYPE BIOGENESIS PROTEIN CCMF"/>
    <property type="match status" value="1"/>
</dbReference>
<dbReference type="PRINTS" id="PR01410">
    <property type="entry name" value="CCBIOGENESIS"/>
</dbReference>
<keyword evidence="2" id="KW-0201">Cytochrome c-type biogenesis</keyword>
<feature type="transmembrane region" description="Helical" evidence="3">
    <location>
        <begin position="299"/>
        <end position="318"/>
    </location>
</feature>
<feature type="transmembrane region" description="Helical" evidence="3">
    <location>
        <begin position="49"/>
        <end position="69"/>
    </location>
</feature>
<feature type="domain" description="Cytochrome c-type biogenesis protein CcmF C-terminal" evidence="5">
    <location>
        <begin position="344"/>
        <end position="547"/>
    </location>
</feature>
<feature type="transmembrane region" description="Helical" evidence="3">
    <location>
        <begin position="461"/>
        <end position="480"/>
    </location>
</feature>
<comment type="similarity">
    <text evidence="1">Belongs to the CcmF/CycK/Ccl1/NrfE/CcsA family.</text>
</comment>
<evidence type="ECO:0000259" key="5">
    <source>
        <dbReference type="Pfam" id="PF16327"/>
    </source>
</evidence>
<protein>
    <submittedName>
        <fullName evidence="6">Cytochrome c biogenesis protein CcsA</fullName>
    </submittedName>
</protein>
<dbReference type="Proteomes" id="UP001236507">
    <property type="component" value="Unassembled WGS sequence"/>
</dbReference>
<sequence>MLHTTIGNVGHLCIIISFVTSVISAFGYFKSLQIKNLEEQESWKKFSRYSFYLHGLSIIGVIVALYTIIYNHYFEYQYAWSHSSIALPVYYIVSCFWEGQEGSFLLWIFWHALLGLILIKTNRKWEAPLMVVFAAVQAFLCSMILGIVLPIIDFKIGSSPFLLMREAMPDLPVWKMNANFVPEDGRGLNPLLQNYWMVIHPPTLFLGFATTLIPFAYAIAGLWRGEYKEWIRPALPWSLFSAAVLGIGIIMGAYWAYETLNFGGYWNWDPVENASFVPWLVLIAAIHCMIIYKTNESALRISFILVITTFILVLYSTFLNRSGVLGEASVHSFTDLGLSGQLLLYLLFFLVGAVGLLIYRWKNIPTEEQEASVYSREFWIFIGATALCLSSFQIIAATSLPVYNKIVEALGFVSKLAPPADAPTYYSKFQLWFAAAVAILTGTGQYFWWRKIKKENIAQHFLTPALVSLILTSLGILATTKLELGDFFSNPTYIALLFACIYAFVTNGTILFNIARGNYKLSGGAVTHIGFAMMLFGILYSSGYSKVVSINTSGFAISNKDEAFTKNNDKENKENVVLWLNTPLEMGKYTLTYKGVRVEGRELPEYVRPEQVELIENDFHAVALQDIEQQGKKYYAKGDTLPVFPENKYYEIDFRDKDGKVTTLYPRAQINKKMGNAFSPDLKHSALGDLYTYVALAPNLDEKEWSKTEKFTVAVKDTFFLNDYVAVLDEVKRVTEFEGKPLGPQDAAVQARILISGKEAIPHEIKPVFVIRDGMVAMPPVENAEAGVRARFVSVDPQTGKFTFDINTTQRDFIILKAIEKPLVNILWIGTIILSIGFVMATIRRYREFKLMRDKGF</sequence>
<proteinExistence type="inferred from homology"/>
<keyword evidence="7" id="KW-1185">Reference proteome</keyword>
<dbReference type="PANTHER" id="PTHR43653">
    <property type="entry name" value="CYTOCHROME C ASSEMBLY PROTEIN-RELATED"/>
    <property type="match status" value="1"/>
</dbReference>
<dbReference type="InterPro" id="IPR032523">
    <property type="entry name" value="CcmF_C"/>
</dbReference>
<name>A0ABT6YBA4_9BACT</name>
<feature type="transmembrane region" description="Helical" evidence="3">
    <location>
        <begin position="379"/>
        <end position="403"/>
    </location>
</feature>
<comment type="caution">
    <text evidence="6">The sequence shown here is derived from an EMBL/GenBank/DDBJ whole genome shotgun (WGS) entry which is preliminary data.</text>
</comment>
<evidence type="ECO:0000313" key="6">
    <source>
        <dbReference type="EMBL" id="MDI9860840.1"/>
    </source>
</evidence>
<dbReference type="InterPro" id="IPR003567">
    <property type="entry name" value="Cyt_c_biogenesis"/>
</dbReference>
<keyword evidence="3" id="KW-0472">Membrane</keyword>
<keyword evidence="3" id="KW-0812">Transmembrane</keyword>
<evidence type="ECO:0000256" key="1">
    <source>
        <dbReference type="ARBA" id="ARBA00009186"/>
    </source>
</evidence>
<feature type="transmembrane region" description="Helical" evidence="3">
    <location>
        <begin position="131"/>
        <end position="152"/>
    </location>
</feature>
<feature type="transmembrane region" description="Helical" evidence="3">
    <location>
        <begin position="89"/>
        <end position="119"/>
    </location>
</feature>
<evidence type="ECO:0000259" key="4">
    <source>
        <dbReference type="Pfam" id="PF01578"/>
    </source>
</evidence>
<feature type="transmembrane region" description="Helical" evidence="3">
    <location>
        <begin position="823"/>
        <end position="843"/>
    </location>
</feature>
<organism evidence="6 7">
    <name type="scientific">Flectobacillus roseus</name>
    <dbReference type="NCBI Taxonomy" id="502259"/>
    <lineage>
        <taxon>Bacteria</taxon>
        <taxon>Pseudomonadati</taxon>
        <taxon>Bacteroidota</taxon>
        <taxon>Cytophagia</taxon>
        <taxon>Cytophagales</taxon>
        <taxon>Flectobacillaceae</taxon>
        <taxon>Flectobacillus</taxon>
    </lineage>
</organism>
<feature type="domain" description="Cytochrome c assembly protein" evidence="4">
    <location>
        <begin position="100"/>
        <end position="322"/>
    </location>
</feature>
<dbReference type="Pfam" id="PF16327">
    <property type="entry name" value="CcmF_C"/>
    <property type="match status" value="1"/>
</dbReference>
<accession>A0ABT6YBA4</accession>
<reference evidence="6 7" key="1">
    <citation type="submission" date="2023-05" db="EMBL/GenBank/DDBJ databases">
        <title>Novel species of genus Flectobacillus isolated from stream in China.</title>
        <authorList>
            <person name="Lu H."/>
        </authorList>
    </citation>
    <scope>NUCLEOTIDE SEQUENCE [LARGE SCALE GENOMIC DNA]</scope>
    <source>
        <strain evidence="6 7">KCTC 42575</strain>
    </source>
</reference>
<feature type="transmembrane region" description="Helical" evidence="3">
    <location>
        <begin position="429"/>
        <end position="449"/>
    </location>
</feature>
<dbReference type="EMBL" id="JASHIF010000014">
    <property type="protein sequence ID" value="MDI9860840.1"/>
    <property type="molecule type" value="Genomic_DNA"/>
</dbReference>
<feature type="transmembrane region" description="Helical" evidence="3">
    <location>
        <begin position="492"/>
        <end position="514"/>
    </location>
</feature>
<dbReference type="RefSeq" id="WP_283345428.1">
    <property type="nucleotide sequence ID" value="NZ_JASHIF010000014.1"/>
</dbReference>
<feature type="transmembrane region" description="Helical" evidence="3">
    <location>
        <begin position="276"/>
        <end position="292"/>
    </location>
</feature>
<feature type="transmembrane region" description="Helical" evidence="3">
    <location>
        <begin position="521"/>
        <end position="540"/>
    </location>
</feature>
<dbReference type="Pfam" id="PF01578">
    <property type="entry name" value="Cytochrom_C_asm"/>
    <property type="match status" value="1"/>
</dbReference>
<feature type="transmembrane region" description="Helical" evidence="3">
    <location>
        <begin position="6"/>
        <end position="29"/>
    </location>
</feature>
<feature type="transmembrane region" description="Helical" evidence="3">
    <location>
        <begin position="204"/>
        <end position="223"/>
    </location>
</feature>
<dbReference type="InterPro" id="IPR002541">
    <property type="entry name" value="Cyt_c_assembly"/>
</dbReference>
<evidence type="ECO:0000313" key="7">
    <source>
        <dbReference type="Proteomes" id="UP001236507"/>
    </source>
</evidence>
<gene>
    <name evidence="6" type="primary">ccsA</name>
    <name evidence="6" type="ORF">QM524_16610</name>
</gene>
<evidence type="ECO:0000256" key="3">
    <source>
        <dbReference type="SAM" id="Phobius"/>
    </source>
</evidence>
<keyword evidence="3" id="KW-1133">Transmembrane helix</keyword>
<feature type="transmembrane region" description="Helical" evidence="3">
    <location>
        <begin position="338"/>
        <end position="359"/>
    </location>
</feature>
<feature type="transmembrane region" description="Helical" evidence="3">
    <location>
        <begin position="235"/>
        <end position="256"/>
    </location>
</feature>
<evidence type="ECO:0000256" key="2">
    <source>
        <dbReference type="ARBA" id="ARBA00022748"/>
    </source>
</evidence>